<gene>
    <name evidence="1" type="ORF">KD146_13470</name>
</gene>
<keyword evidence="2" id="KW-1185">Reference proteome</keyword>
<organism evidence="1 2">
    <name type="scientific">Devosia litorisediminis</name>
    <dbReference type="NCBI Taxonomy" id="2829817"/>
    <lineage>
        <taxon>Bacteria</taxon>
        <taxon>Pseudomonadati</taxon>
        <taxon>Pseudomonadota</taxon>
        <taxon>Alphaproteobacteria</taxon>
        <taxon>Hyphomicrobiales</taxon>
        <taxon>Devosiaceae</taxon>
        <taxon>Devosia</taxon>
    </lineage>
</organism>
<evidence type="ECO:0000313" key="2">
    <source>
        <dbReference type="Proteomes" id="UP000678281"/>
    </source>
</evidence>
<dbReference type="EMBL" id="JAGXTP010000002">
    <property type="protein sequence ID" value="MBS3849708.1"/>
    <property type="molecule type" value="Genomic_DNA"/>
</dbReference>
<sequence>MQTPALKSEVSELARMTALLAQLPDYKRRWFHEQVILASEGQPSAIDGTGPLPDWWRNEVDGEAGHAV</sequence>
<dbReference type="Proteomes" id="UP000678281">
    <property type="component" value="Unassembled WGS sequence"/>
</dbReference>
<name>A0A942E7W0_9HYPH</name>
<evidence type="ECO:0000313" key="1">
    <source>
        <dbReference type="EMBL" id="MBS3849708.1"/>
    </source>
</evidence>
<dbReference type="RefSeq" id="WP_212659348.1">
    <property type="nucleotide sequence ID" value="NZ_JAGXTP010000002.1"/>
</dbReference>
<accession>A0A942E7W0</accession>
<protein>
    <submittedName>
        <fullName evidence="1">Uncharacterized protein</fullName>
    </submittedName>
</protein>
<reference evidence="1" key="1">
    <citation type="submission" date="2021-04" db="EMBL/GenBank/DDBJ databases">
        <title>Devosia litorisediminis sp. nov., isolated from a sand dune.</title>
        <authorList>
            <person name="Park S."/>
            <person name="Yoon J.-H."/>
        </authorList>
    </citation>
    <scope>NUCLEOTIDE SEQUENCE</scope>
    <source>
        <strain evidence="1">BSSL-BM10</strain>
    </source>
</reference>
<dbReference type="AlphaFoldDB" id="A0A942E7W0"/>
<comment type="caution">
    <text evidence="1">The sequence shown here is derived from an EMBL/GenBank/DDBJ whole genome shotgun (WGS) entry which is preliminary data.</text>
</comment>
<proteinExistence type="predicted"/>